<protein>
    <submittedName>
        <fullName evidence="1">Uncharacterized protein</fullName>
    </submittedName>
</protein>
<keyword evidence="2" id="KW-1185">Reference proteome</keyword>
<name>A0A6A1VN15_9ROSI</name>
<reference evidence="1 2" key="1">
    <citation type="journal article" date="2019" name="Plant Biotechnol. J.">
        <title>The red bayberry genome and genetic basis of sex determination.</title>
        <authorList>
            <person name="Jia H.M."/>
            <person name="Jia H.J."/>
            <person name="Cai Q.L."/>
            <person name="Wang Y."/>
            <person name="Zhao H.B."/>
            <person name="Yang W.F."/>
            <person name="Wang G.Y."/>
            <person name="Li Y.H."/>
            <person name="Zhan D.L."/>
            <person name="Shen Y.T."/>
            <person name="Niu Q.F."/>
            <person name="Chang L."/>
            <person name="Qiu J."/>
            <person name="Zhao L."/>
            <person name="Xie H.B."/>
            <person name="Fu W.Y."/>
            <person name="Jin J."/>
            <person name="Li X.W."/>
            <person name="Jiao Y."/>
            <person name="Zhou C.C."/>
            <person name="Tu T."/>
            <person name="Chai C.Y."/>
            <person name="Gao J.L."/>
            <person name="Fan L.J."/>
            <person name="van de Weg E."/>
            <person name="Wang J.Y."/>
            <person name="Gao Z.S."/>
        </authorList>
    </citation>
    <scope>NUCLEOTIDE SEQUENCE [LARGE SCALE GENOMIC DNA]</scope>
    <source>
        <tissue evidence="1">Leaves</tissue>
    </source>
</reference>
<sequence length="69" mass="7775">MITEQWLGDSTNKPPSAKNSKFVYIFPTSPACELEMPVPNVHYSLLRLDRKALKNYSKNLREGNGSTSC</sequence>
<evidence type="ECO:0000313" key="1">
    <source>
        <dbReference type="EMBL" id="KAB1213296.1"/>
    </source>
</evidence>
<gene>
    <name evidence="1" type="ORF">CJ030_MR5G003634</name>
</gene>
<comment type="caution">
    <text evidence="1">The sequence shown here is derived from an EMBL/GenBank/DDBJ whole genome shotgun (WGS) entry which is preliminary data.</text>
</comment>
<organism evidence="1 2">
    <name type="scientific">Morella rubra</name>
    <name type="common">Chinese bayberry</name>
    <dbReference type="NCBI Taxonomy" id="262757"/>
    <lineage>
        <taxon>Eukaryota</taxon>
        <taxon>Viridiplantae</taxon>
        <taxon>Streptophyta</taxon>
        <taxon>Embryophyta</taxon>
        <taxon>Tracheophyta</taxon>
        <taxon>Spermatophyta</taxon>
        <taxon>Magnoliopsida</taxon>
        <taxon>eudicotyledons</taxon>
        <taxon>Gunneridae</taxon>
        <taxon>Pentapetalae</taxon>
        <taxon>rosids</taxon>
        <taxon>fabids</taxon>
        <taxon>Fagales</taxon>
        <taxon>Myricaceae</taxon>
        <taxon>Morella</taxon>
    </lineage>
</organism>
<dbReference type="Proteomes" id="UP000516437">
    <property type="component" value="Chromosome 5"/>
</dbReference>
<dbReference type="AlphaFoldDB" id="A0A6A1VN15"/>
<accession>A0A6A1VN15</accession>
<proteinExistence type="predicted"/>
<evidence type="ECO:0000313" key="2">
    <source>
        <dbReference type="Proteomes" id="UP000516437"/>
    </source>
</evidence>
<dbReference type="EMBL" id="RXIC02000023">
    <property type="protein sequence ID" value="KAB1213296.1"/>
    <property type="molecule type" value="Genomic_DNA"/>
</dbReference>